<comment type="caution">
    <text evidence="3">The sequence shown here is derived from an EMBL/GenBank/DDBJ whole genome shotgun (WGS) entry which is preliminary data.</text>
</comment>
<evidence type="ECO:0000313" key="3">
    <source>
        <dbReference type="EMBL" id="KAH8024215.1"/>
    </source>
</evidence>
<feature type="region of interest" description="Disordered" evidence="1">
    <location>
        <begin position="111"/>
        <end position="139"/>
    </location>
</feature>
<evidence type="ECO:0008006" key="5">
    <source>
        <dbReference type="Google" id="ProtNLM"/>
    </source>
</evidence>
<evidence type="ECO:0000313" key="4">
    <source>
        <dbReference type="Proteomes" id="UP000821866"/>
    </source>
</evidence>
<sequence length="173" mass="19298">MPASTVSLVLGSSTRYMTGQPPAGFYLSLLLLLLLAAPLSLAQSGRSQADDDDDEDEWLRAYFMDKRILTFMRLLLKITLQENSAMAQGLLNSCQQDYVIVLAEARQRTQADPELRTREAAAKRQHRQADQESRACEPSAAWQCRKADPEAVKVCKTTEALRRPQVGQEASRA</sequence>
<keyword evidence="4" id="KW-1185">Reference proteome</keyword>
<evidence type="ECO:0000256" key="1">
    <source>
        <dbReference type="SAM" id="MobiDB-lite"/>
    </source>
</evidence>
<evidence type="ECO:0000256" key="2">
    <source>
        <dbReference type="SAM" id="SignalP"/>
    </source>
</evidence>
<dbReference type="Proteomes" id="UP000821866">
    <property type="component" value="Chromosome 6"/>
</dbReference>
<dbReference type="EMBL" id="JABSTU010000008">
    <property type="protein sequence ID" value="KAH8024215.1"/>
    <property type="molecule type" value="Genomic_DNA"/>
</dbReference>
<feature type="chain" id="PRO_5039903337" description="Secreted protein" evidence="2">
    <location>
        <begin position="43"/>
        <end position="173"/>
    </location>
</feature>
<feature type="signal peptide" evidence="2">
    <location>
        <begin position="1"/>
        <end position="42"/>
    </location>
</feature>
<keyword evidence="2" id="KW-0732">Signal</keyword>
<organism evidence="3 4">
    <name type="scientific">Rhipicephalus microplus</name>
    <name type="common">Cattle tick</name>
    <name type="synonym">Boophilus microplus</name>
    <dbReference type="NCBI Taxonomy" id="6941"/>
    <lineage>
        <taxon>Eukaryota</taxon>
        <taxon>Metazoa</taxon>
        <taxon>Ecdysozoa</taxon>
        <taxon>Arthropoda</taxon>
        <taxon>Chelicerata</taxon>
        <taxon>Arachnida</taxon>
        <taxon>Acari</taxon>
        <taxon>Parasitiformes</taxon>
        <taxon>Ixodida</taxon>
        <taxon>Ixodoidea</taxon>
        <taxon>Ixodidae</taxon>
        <taxon>Rhipicephalinae</taxon>
        <taxon>Rhipicephalus</taxon>
        <taxon>Boophilus</taxon>
    </lineage>
</organism>
<proteinExistence type="predicted"/>
<gene>
    <name evidence="3" type="ORF">HPB51_022318</name>
</gene>
<reference evidence="3" key="1">
    <citation type="journal article" date="2020" name="Cell">
        <title>Large-Scale Comparative Analyses of Tick Genomes Elucidate Their Genetic Diversity and Vector Capacities.</title>
        <authorList>
            <consortium name="Tick Genome and Microbiome Consortium (TIGMIC)"/>
            <person name="Jia N."/>
            <person name="Wang J."/>
            <person name="Shi W."/>
            <person name="Du L."/>
            <person name="Sun Y."/>
            <person name="Zhan W."/>
            <person name="Jiang J.F."/>
            <person name="Wang Q."/>
            <person name="Zhang B."/>
            <person name="Ji P."/>
            <person name="Bell-Sakyi L."/>
            <person name="Cui X.M."/>
            <person name="Yuan T.T."/>
            <person name="Jiang B.G."/>
            <person name="Yang W.F."/>
            <person name="Lam T.T."/>
            <person name="Chang Q.C."/>
            <person name="Ding S.J."/>
            <person name="Wang X.J."/>
            <person name="Zhu J.G."/>
            <person name="Ruan X.D."/>
            <person name="Zhao L."/>
            <person name="Wei J.T."/>
            <person name="Ye R.Z."/>
            <person name="Que T.C."/>
            <person name="Du C.H."/>
            <person name="Zhou Y.H."/>
            <person name="Cheng J.X."/>
            <person name="Dai P.F."/>
            <person name="Guo W.B."/>
            <person name="Han X.H."/>
            <person name="Huang E.J."/>
            <person name="Li L.F."/>
            <person name="Wei W."/>
            <person name="Gao Y.C."/>
            <person name="Liu J.Z."/>
            <person name="Shao H.Z."/>
            <person name="Wang X."/>
            <person name="Wang C.C."/>
            <person name="Yang T.C."/>
            <person name="Huo Q.B."/>
            <person name="Li W."/>
            <person name="Chen H.Y."/>
            <person name="Chen S.E."/>
            <person name="Zhou L.G."/>
            <person name="Ni X.B."/>
            <person name="Tian J.H."/>
            <person name="Sheng Y."/>
            <person name="Liu T."/>
            <person name="Pan Y.S."/>
            <person name="Xia L.Y."/>
            <person name="Li J."/>
            <person name="Zhao F."/>
            <person name="Cao W.C."/>
        </authorList>
    </citation>
    <scope>NUCLEOTIDE SEQUENCE</scope>
    <source>
        <strain evidence="3">Rmic-2018</strain>
    </source>
</reference>
<accession>A0A9J6DPT6</accession>
<protein>
    <recommendedName>
        <fullName evidence="5">Secreted protein</fullName>
    </recommendedName>
</protein>
<reference evidence="3" key="2">
    <citation type="submission" date="2021-09" db="EMBL/GenBank/DDBJ databases">
        <authorList>
            <person name="Jia N."/>
            <person name="Wang J."/>
            <person name="Shi W."/>
            <person name="Du L."/>
            <person name="Sun Y."/>
            <person name="Zhan W."/>
            <person name="Jiang J."/>
            <person name="Wang Q."/>
            <person name="Zhang B."/>
            <person name="Ji P."/>
            <person name="Sakyi L.B."/>
            <person name="Cui X."/>
            <person name="Yuan T."/>
            <person name="Jiang B."/>
            <person name="Yang W."/>
            <person name="Lam T.T.-Y."/>
            <person name="Chang Q."/>
            <person name="Ding S."/>
            <person name="Wang X."/>
            <person name="Zhu J."/>
            <person name="Ruan X."/>
            <person name="Zhao L."/>
            <person name="Wei J."/>
            <person name="Que T."/>
            <person name="Du C."/>
            <person name="Cheng J."/>
            <person name="Dai P."/>
            <person name="Han X."/>
            <person name="Huang E."/>
            <person name="Gao Y."/>
            <person name="Liu J."/>
            <person name="Shao H."/>
            <person name="Ye R."/>
            <person name="Li L."/>
            <person name="Wei W."/>
            <person name="Wang X."/>
            <person name="Wang C."/>
            <person name="Huo Q."/>
            <person name="Li W."/>
            <person name="Guo W."/>
            <person name="Chen H."/>
            <person name="Chen S."/>
            <person name="Zhou L."/>
            <person name="Zhou L."/>
            <person name="Ni X."/>
            <person name="Tian J."/>
            <person name="Zhou Y."/>
            <person name="Sheng Y."/>
            <person name="Liu T."/>
            <person name="Pan Y."/>
            <person name="Xia L."/>
            <person name="Li J."/>
            <person name="Zhao F."/>
            <person name="Cao W."/>
        </authorList>
    </citation>
    <scope>NUCLEOTIDE SEQUENCE</scope>
    <source>
        <strain evidence="3">Rmic-2018</strain>
        <tissue evidence="3">Larvae</tissue>
    </source>
</reference>
<feature type="compositionally biased region" description="Basic and acidic residues" evidence="1">
    <location>
        <begin position="111"/>
        <end position="135"/>
    </location>
</feature>
<dbReference type="AlphaFoldDB" id="A0A9J6DPT6"/>
<name>A0A9J6DPT6_RHIMP</name>